<dbReference type="AlphaFoldDB" id="A0A1B0C180"/>
<dbReference type="Pfam" id="PF20175">
    <property type="entry name" value="Tra1_central"/>
    <property type="match status" value="1"/>
</dbReference>
<evidence type="ECO:0000313" key="2">
    <source>
        <dbReference type="Proteomes" id="UP000092460"/>
    </source>
</evidence>
<keyword evidence="2" id="KW-1185">Reference proteome</keyword>
<dbReference type="Proteomes" id="UP000092460">
    <property type="component" value="Unassembled WGS sequence"/>
</dbReference>
<reference evidence="1" key="2">
    <citation type="submission" date="2020-05" db="UniProtKB">
        <authorList>
            <consortium name="EnsemblMetazoa"/>
        </authorList>
    </citation>
    <scope>IDENTIFICATION</scope>
    <source>
        <strain evidence="1">IAEA</strain>
    </source>
</reference>
<name>A0A1B0C180_9MUSC</name>
<dbReference type="VEuPathDB" id="VectorBase:GPPI046417"/>
<organism evidence="1 2">
    <name type="scientific">Glossina palpalis gambiensis</name>
    <dbReference type="NCBI Taxonomy" id="67801"/>
    <lineage>
        <taxon>Eukaryota</taxon>
        <taxon>Metazoa</taxon>
        <taxon>Ecdysozoa</taxon>
        <taxon>Arthropoda</taxon>
        <taxon>Hexapoda</taxon>
        <taxon>Insecta</taxon>
        <taxon>Pterygota</taxon>
        <taxon>Neoptera</taxon>
        <taxon>Endopterygota</taxon>
        <taxon>Diptera</taxon>
        <taxon>Brachycera</taxon>
        <taxon>Muscomorpha</taxon>
        <taxon>Hippoboscoidea</taxon>
        <taxon>Glossinidae</taxon>
        <taxon>Glossina</taxon>
    </lineage>
</organism>
<reference evidence="2" key="1">
    <citation type="submission" date="2015-01" db="EMBL/GenBank/DDBJ databases">
        <authorList>
            <person name="Aksoy S."/>
            <person name="Warren W."/>
            <person name="Wilson R.K."/>
        </authorList>
    </citation>
    <scope>NUCLEOTIDE SEQUENCE [LARGE SCALE GENOMIC DNA]</scope>
    <source>
        <strain evidence="2">IAEA</strain>
    </source>
</reference>
<sequence>MVDGIKLKQEKLFPTHEVSICIDLVHWAMEASDIYSNNTSPNNQPKTSDVVPRTKEEKEVLENSVGSKFLRSFCYDDYMVERIHKNPSLQIIANNFLANPVTSLLFATALSEYFYLPVHLSSSLPYLPVLVAPSVLALNGSNTLETPLYDLIGHGDKVLNIDWPNPKYIGSGGTDTVMVYKS</sequence>
<dbReference type="EMBL" id="JXJN01023893">
    <property type="status" value="NOT_ANNOTATED_CDS"/>
    <property type="molecule type" value="Genomic_DNA"/>
</dbReference>
<protein>
    <submittedName>
        <fullName evidence="1">Uncharacterized protein</fullName>
    </submittedName>
</protein>
<accession>A0A1B0C180</accession>
<dbReference type="STRING" id="67801.A0A1B0C180"/>
<proteinExistence type="predicted"/>
<evidence type="ECO:0000313" key="1">
    <source>
        <dbReference type="EnsemblMetazoa" id="GPPI046417-PA"/>
    </source>
</evidence>
<dbReference type="EnsemblMetazoa" id="GPPI046417-RA">
    <property type="protein sequence ID" value="GPPI046417-PA"/>
    <property type="gene ID" value="GPPI046417"/>
</dbReference>
<dbReference type="InterPro" id="IPR046807">
    <property type="entry name" value="Tra1_central"/>
</dbReference>